<evidence type="ECO:0000313" key="4">
    <source>
        <dbReference type="Proteomes" id="UP000190890"/>
    </source>
</evidence>
<evidence type="ECO:0000259" key="2">
    <source>
        <dbReference type="PROSITE" id="PS50943"/>
    </source>
</evidence>
<dbReference type="Pfam" id="PF01381">
    <property type="entry name" value="HTH_3"/>
    <property type="match status" value="1"/>
</dbReference>
<sequence>MKQISLEIFAKRLKKLREDSGLSTRALGELIGTSNATISRYETGKRDPDLILVHNIAKHFNVTIEYLCGEDTDSDEESLIKMFSGLSEESKKDAIKYITYLSEKER</sequence>
<feature type="domain" description="HTH cro/C1-type" evidence="2">
    <location>
        <begin position="13"/>
        <end position="67"/>
    </location>
</feature>
<evidence type="ECO:0000256" key="1">
    <source>
        <dbReference type="ARBA" id="ARBA00023125"/>
    </source>
</evidence>
<keyword evidence="4" id="KW-1185">Reference proteome</keyword>
<dbReference type="Proteomes" id="UP000190890">
    <property type="component" value="Unassembled WGS sequence"/>
</dbReference>
<dbReference type="GO" id="GO:0003677">
    <property type="term" value="F:DNA binding"/>
    <property type="evidence" value="ECO:0007669"/>
    <property type="project" value="UniProtKB-KW"/>
</dbReference>
<dbReference type="AlphaFoldDB" id="A0A1S8TA04"/>
<dbReference type="PANTHER" id="PTHR46558">
    <property type="entry name" value="TRACRIPTIONAL REGULATORY PROTEIN-RELATED-RELATED"/>
    <property type="match status" value="1"/>
</dbReference>
<name>A0A1S8TA04_9CLOT</name>
<dbReference type="SUPFAM" id="SSF47413">
    <property type="entry name" value="lambda repressor-like DNA-binding domains"/>
    <property type="match status" value="1"/>
</dbReference>
<dbReference type="Gene3D" id="1.10.260.40">
    <property type="entry name" value="lambda repressor-like DNA-binding domains"/>
    <property type="match status" value="1"/>
</dbReference>
<gene>
    <name evidence="3" type="primary">xre_2</name>
    <name evidence="3" type="ORF">CLPUN_38090</name>
</gene>
<dbReference type="InterPro" id="IPR010982">
    <property type="entry name" value="Lambda_DNA-bd_dom_sf"/>
</dbReference>
<dbReference type="OrthoDB" id="2222263at2"/>
<reference evidence="3 4" key="1">
    <citation type="submission" date="2016-05" db="EMBL/GenBank/DDBJ databases">
        <title>Microbial solvent formation.</title>
        <authorList>
            <person name="Poehlein A."/>
            <person name="Montoya Solano J.D."/>
            <person name="Flitsch S."/>
            <person name="Krabben P."/>
            <person name="Duerre P."/>
            <person name="Daniel R."/>
        </authorList>
    </citation>
    <scope>NUCLEOTIDE SEQUENCE [LARGE SCALE GENOMIC DNA]</scope>
    <source>
        <strain evidence="3 4">DSM 2619</strain>
    </source>
</reference>
<dbReference type="SMART" id="SM00530">
    <property type="entry name" value="HTH_XRE"/>
    <property type="match status" value="1"/>
</dbReference>
<dbReference type="InterPro" id="IPR001387">
    <property type="entry name" value="Cro/C1-type_HTH"/>
</dbReference>
<dbReference type="STRING" id="29367.CLPUN_38090"/>
<accession>A0A1S8TA04</accession>
<dbReference type="PANTHER" id="PTHR46558:SF11">
    <property type="entry name" value="HTH-TYPE TRANSCRIPTIONAL REGULATOR XRE"/>
    <property type="match status" value="1"/>
</dbReference>
<organism evidence="3 4">
    <name type="scientific">Clostridium puniceum</name>
    <dbReference type="NCBI Taxonomy" id="29367"/>
    <lineage>
        <taxon>Bacteria</taxon>
        <taxon>Bacillati</taxon>
        <taxon>Bacillota</taxon>
        <taxon>Clostridia</taxon>
        <taxon>Eubacteriales</taxon>
        <taxon>Clostridiaceae</taxon>
        <taxon>Clostridium</taxon>
    </lineage>
</organism>
<dbReference type="PROSITE" id="PS50943">
    <property type="entry name" value="HTH_CROC1"/>
    <property type="match status" value="1"/>
</dbReference>
<dbReference type="CDD" id="cd00093">
    <property type="entry name" value="HTH_XRE"/>
    <property type="match status" value="1"/>
</dbReference>
<proteinExistence type="predicted"/>
<protein>
    <submittedName>
        <fullName evidence="3">HTH-type transcriptional regulator Xre</fullName>
    </submittedName>
</protein>
<dbReference type="RefSeq" id="WP_077848804.1">
    <property type="nucleotide sequence ID" value="NZ_LZZM01000197.1"/>
</dbReference>
<keyword evidence="1" id="KW-0238">DNA-binding</keyword>
<dbReference type="EMBL" id="LZZM01000197">
    <property type="protein sequence ID" value="OOM74568.1"/>
    <property type="molecule type" value="Genomic_DNA"/>
</dbReference>
<comment type="caution">
    <text evidence="3">The sequence shown here is derived from an EMBL/GenBank/DDBJ whole genome shotgun (WGS) entry which is preliminary data.</text>
</comment>
<evidence type="ECO:0000313" key="3">
    <source>
        <dbReference type="EMBL" id="OOM74568.1"/>
    </source>
</evidence>